<name>A0A086JY01_TOXGO</name>
<dbReference type="Proteomes" id="UP000028837">
    <property type="component" value="Unassembled WGS sequence"/>
</dbReference>
<organism evidence="1 2">
    <name type="scientific">Toxoplasma gondii GAB2-2007-GAL-DOM2</name>
    <dbReference type="NCBI Taxonomy" id="1130820"/>
    <lineage>
        <taxon>Eukaryota</taxon>
        <taxon>Sar</taxon>
        <taxon>Alveolata</taxon>
        <taxon>Apicomplexa</taxon>
        <taxon>Conoidasida</taxon>
        <taxon>Coccidia</taxon>
        <taxon>Eucoccidiorida</taxon>
        <taxon>Eimeriorina</taxon>
        <taxon>Sarcocystidae</taxon>
        <taxon>Toxoplasma</taxon>
    </lineage>
</organism>
<evidence type="ECO:0000313" key="2">
    <source>
        <dbReference type="Proteomes" id="UP000028837"/>
    </source>
</evidence>
<feature type="non-terminal residue" evidence="1">
    <location>
        <position position="1"/>
    </location>
</feature>
<accession>A0A086JY01</accession>
<gene>
    <name evidence="1" type="ORF">TGDOM2_314780B</name>
</gene>
<dbReference type="EMBL" id="AHZU02001052">
    <property type="protein sequence ID" value="KFG37019.1"/>
    <property type="molecule type" value="Genomic_DNA"/>
</dbReference>
<dbReference type="AlphaFoldDB" id="A0A086JY01"/>
<reference evidence="1 2" key="1">
    <citation type="submission" date="2014-02" db="EMBL/GenBank/DDBJ databases">
        <authorList>
            <person name="Sibley D."/>
            <person name="Venepally P."/>
            <person name="Karamycheva S."/>
            <person name="Hadjithomas M."/>
            <person name="Khan A."/>
            <person name="Brunk B."/>
            <person name="Roos D."/>
            <person name="Caler E."/>
            <person name="Lorenzi H."/>
        </authorList>
    </citation>
    <scope>NUCLEOTIDE SEQUENCE [LARGE SCALE GENOMIC DNA]</scope>
    <source>
        <strain evidence="1 2">GAB2-2007-GAL-DOM2</strain>
    </source>
</reference>
<comment type="caution">
    <text evidence="1">The sequence shown here is derived from an EMBL/GenBank/DDBJ whole genome shotgun (WGS) entry which is preliminary data.</text>
</comment>
<evidence type="ECO:0000313" key="1">
    <source>
        <dbReference type="EMBL" id="KFG37019.1"/>
    </source>
</evidence>
<proteinExistence type="predicted"/>
<sequence>VAADDVVRLVLLFFPFCALDNQAPPTG</sequence>
<protein>
    <submittedName>
        <fullName evidence="1">Myosin G</fullName>
    </submittedName>
</protein>
<dbReference type="VEuPathDB" id="ToxoDB:TGDOM2_314780B"/>